<dbReference type="SUPFAM" id="SSF118290">
    <property type="entry name" value="WRKY DNA-binding domain"/>
    <property type="match status" value="1"/>
</dbReference>
<keyword evidence="3" id="KW-0238">DNA-binding</keyword>
<dbReference type="EMBL" id="CP136890">
    <property type="protein sequence ID" value="WOK93707.1"/>
    <property type="molecule type" value="Genomic_DNA"/>
</dbReference>
<evidence type="ECO:0000256" key="1">
    <source>
        <dbReference type="ARBA" id="ARBA00004123"/>
    </source>
</evidence>
<dbReference type="PANTHER" id="PTHR32096">
    <property type="entry name" value="WRKY TRANSCRIPTION FACTOR 30-RELATED-RELATED"/>
    <property type="match status" value="1"/>
</dbReference>
<keyword evidence="5" id="KW-0539">Nucleus</keyword>
<proteinExistence type="predicted"/>
<keyword evidence="9" id="KW-1185">Reference proteome</keyword>
<dbReference type="InterPro" id="IPR044810">
    <property type="entry name" value="WRKY_plant"/>
</dbReference>
<keyword evidence="4" id="KW-0804">Transcription</keyword>
<organism evidence="8 9">
    <name type="scientific">Canna indica</name>
    <name type="common">Indian-shot</name>
    <dbReference type="NCBI Taxonomy" id="4628"/>
    <lineage>
        <taxon>Eukaryota</taxon>
        <taxon>Viridiplantae</taxon>
        <taxon>Streptophyta</taxon>
        <taxon>Embryophyta</taxon>
        <taxon>Tracheophyta</taxon>
        <taxon>Spermatophyta</taxon>
        <taxon>Magnoliopsida</taxon>
        <taxon>Liliopsida</taxon>
        <taxon>Zingiberales</taxon>
        <taxon>Cannaceae</taxon>
        <taxon>Canna</taxon>
    </lineage>
</organism>
<feature type="domain" description="WRKY" evidence="7">
    <location>
        <begin position="116"/>
        <end position="184"/>
    </location>
</feature>
<dbReference type="GO" id="GO:0003700">
    <property type="term" value="F:DNA-binding transcription factor activity"/>
    <property type="evidence" value="ECO:0007669"/>
    <property type="project" value="InterPro"/>
</dbReference>
<evidence type="ECO:0000313" key="9">
    <source>
        <dbReference type="Proteomes" id="UP001327560"/>
    </source>
</evidence>
<dbReference type="Proteomes" id="UP001327560">
    <property type="component" value="Chromosome 1"/>
</dbReference>
<sequence length="293" mass="32010">MAPSSTRPDTPAIDTVAKEMGKICESAARLGVLLQPEIAGNPTVGAILEELQGSILRASALLNGLTGFDTDPGSPSFGNLREDSGKKRKIKSADAGDRRGGCRRRAHSSLILMNTVRAKTLDDGQTWRKYGQKQIQSSEHPRSYFRCTHKFDQNCMAQRQVQLAEDDPKTYVITYMGEHTCRDPTMVPHIISASGFKGTNLISFGNKSQTIRQIKAAVPASFAPRKQESDEEVVSNLTSASSSSEYLQLTEAEKPAVMTPSTGGDVTSDFQYSGDLDMDFMRVLDLDDDGFFS</sequence>
<keyword evidence="2" id="KW-0805">Transcription regulation</keyword>
<dbReference type="PANTHER" id="PTHR32096:SF146">
    <property type="entry name" value="WRKY TRANSCRIPTION FACTOR 19-RELATED"/>
    <property type="match status" value="1"/>
</dbReference>
<dbReference type="Gene3D" id="2.20.25.80">
    <property type="entry name" value="WRKY domain"/>
    <property type="match status" value="1"/>
</dbReference>
<feature type="region of interest" description="Disordered" evidence="6">
    <location>
        <begin position="72"/>
        <end position="101"/>
    </location>
</feature>
<gene>
    <name evidence="8" type="ORF">Cni_G02407</name>
</gene>
<evidence type="ECO:0000256" key="5">
    <source>
        <dbReference type="ARBA" id="ARBA00023242"/>
    </source>
</evidence>
<evidence type="ECO:0000256" key="3">
    <source>
        <dbReference type="ARBA" id="ARBA00023125"/>
    </source>
</evidence>
<dbReference type="SMART" id="SM00774">
    <property type="entry name" value="WRKY"/>
    <property type="match status" value="1"/>
</dbReference>
<evidence type="ECO:0000256" key="2">
    <source>
        <dbReference type="ARBA" id="ARBA00023015"/>
    </source>
</evidence>
<name>A0AAQ3JR36_9LILI</name>
<dbReference type="Pfam" id="PF03106">
    <property type="entry name" value="WRKY"/>
    <property type="match status" value="1"/>
</dbReference>
<evidence type="ECO:0000256" key="6">
    <source>
        <dbReference type="SAM" id="MobiDB-lite"/>
    </source>
</evidence>
<dbReference type="AlphaFoldDB" id="A0AAQ3JR36"/>
<evidence type="ECO:0000259" key="7">
    <source>
        <dbReference type="PROSITE" id="PS50811"/>
    </source>
</evidence>
<dbReference type="InterPro" id="IPR003657">
    <property type="entry name" value="WRKY_dom"/>
</dbReference>
<dbReference type="GO" id="GO:0005634">
    <property type="term" value="C:nucleus"/>
    <property type="evidence" value="ECO:0007669"/>
    <property type="project" value="UniProtKB-SubCell"/>
</dbReference>
<reference evidence="8 9" key="1">
    <citation type="submission" date="2023-10" db="EMBL/GenBank/DDBJ databases">
        <title>Chromosome-scale genome assembly provides insights into flower coloration mechanisms of Canna indica.</title>
        <authorList>
            <person name="Li C."/>
        </authorList>
    </citation>
    <scope>NUCLEOTIDE SEQUENCE [LARGE SCALE GENOMIC DNA]</scope>
    <source>
        <tissue evidence="8">Flower</tissue>
    </source>
</reference>
<protein>
    <recommendedName>
        <fullName evidence="7">WRKY domain-containing protein</fullName>
    </recommendedName>
</protein>
<accession>A0AAQ3JR36</accession>
<dbReference type="GO" id="GO:0000976">
    <property type="term" value="F:transcription cis-regulatory region binding"/>
    <property type="evidence" value="ECO:0007669"/>
    <property type="project" value="TreeGrafter"/>
</dbReference>
<evidence type="ECO:0000256" key="4">
    <source>
        <dbReference type="ARBA" id="ARBA00023163"/>
    </source>
</evidence>
<feature type="compositionally biased region" description="Basic and acidic residues" evidence="6">
    <location>
        <begin position="80"/>
        <end position="100"/>
    </location>
</feature>
<dbReference type="PROSITE" id="PS50811">
    <property type="entry name" value="WRKY"/>
    <property type="match status" value="1"/>
</dbReference>
<comment type="subcellular location">
    <subcellularLocation>
        <location evidence="1">Nucleus</location>
    </subcellularLocation>
</comment>
<evidence type="ECO:0000313" key="8">
    <source>
        <dbReference type="EMBL" id="WOK93707.1"/>
    </source>
</evidence>
<dbReference type="InterPro" id="IPR036576">
    <property type="entry name" value="WRKY_dom_sf"/>
</dbReference>